<organism evidence="8 9">
    <name type="scientific">Streptomyces filamentosus</name>
    <name type="common">Streptomyces roseosporus</name>
    <dbReference type="NCBI Taxonomy" id="67294"/>
    <lineage>
        <taxon>Bacteria</taxon>
        <taxon>Bacillati</taxon>
        <taxon>Actinomycetota</taxon>
        <taxon>Actinomycetes</taxon>
        <taxon>Kitasatosporales</taxon>
        <taxon>Streptomycetaceae</taxon>
        <taxon>Streptomyces</taxon>
    </lineage>
</organism>
<dbReference type="SMART" id="SM01043">
    <property type="entry name" value="BTAD"/>
    <property type="match status" value="1"/>
</dbReference>
<dbReference type="Gene3D" id="1.10.10.10">
    <property type="entry name" value="Winged helix-like DNA-binding domain superfamily/Winged helix DNA-binding domain"/>
    <property type="match status" value="1"/>
</dbReference>
<dbReference type="PROSITE" id="PS51755">
    <property type="entry name" value="OMPR_PHOB"/>
    <property type="match status" value="1"/>
</dbReference>
<dbReference type="InterPro" id="IPR036388">
    <property type="entry name" value="WH-like_DNA-bd_sf"/>
</dbReference>
<feature type="domain" description="OmpR/PhoB-type" evidence="7">
    <location>
        <begin position="1"/>
        <end position="92"/>
    </location>
</feature>
<evidence type="ECO:0000259" key="7">
    <source>
        <dbReference type="PROSITE" id="PS51755"/>
    </source>
</evidence>
<evidence type="ECO:0000256" key="2">
    <source>
        <dbReference type="ARBA" id="ARBA00023012"/>
    </source>
</evidence>
<dbReference type="InterPro" id="IPR010852">
    <property type="entry name" value="ABATE"/>
</dbReference>
<evidence type="ECO:0000256" key="4">
    <source>
        <dbReference type="ARBA" id="ARBA00023125"/>
    </source>
</evidence>
<dbReference type="Pfam" id="PF03704">
    <property type="entry name" value="BTAD"/>
    <property type="match status" value="1"/>
</dbReference>
<dbReference type="Pfam" id="PF00486">
    <property type="entry name" value="Trans_reg_C"/>
    <property type="match status" value="1"/>
</dbReference>
<comment type="similarity">
    <text evidence="1">Belongs to the AfsR/DnrI/RedD regulatory family.</text>
</comment>
<evidence type="ECO:0000256" key="1">
    <source>
        <dbReference type="ARBA" id="ARBA00005820"/>
    </source>
</evidence>
<dbReference type="InterPro" id="IPR011990">
    <property type="entry name" value="TPR-like_helical_dom_sf"/>
</dbReference>
<dbReference type="Proteomes" id="UP001056079">
    <property type="component" value="Chromosome"/>
</dbReference>
<evidence type="ECO:0000313" key="8">
    <source>
        <dbReference type="EMBL" id="USC47596.1"/>
    </source>
</evidence>
<dbReference type="InterPro" id="IPR001867">
    <property type="entry name" value="OmpR/PhoB-type_DNA-bd"/>
</dbReference>
<accession>A0ABY4UTF2</accession>
<dbReference type="InterPro" id="IPR016032">
    <property type="entry name" value="Sig_transdc_resp-reg_C-effctor"/>
</dbReference>
<keyword evidence="4 6" id="KW-0238">DNA-binding</keyword>
<protein>
    <submittedName>
        <fullName evidence="8">Winged helix-turn-helix domain-containing protein</fullName>
    </submittedName>
</protein>
<dbReference type="Pfam" id="PF11706">
    <property type="entry name" value="zf-CGNR"/>
    <property type="match status" value="1"/>
</dbReference>
<sequence>MEFQLLGPFAALHRGRPVLTGLRRQERCLLAVLALEAGRAVPTGRLIDLLWNGEAPPGARSAVHTYIGRLRAALGPDGVHVETRSDGYLLRPDGHVIDTRAFEDGVREAAAAVGDEERVLRYDRALALWRGELLADVADPALRDRIGQRLAALRLSAVEERARLLLTLGRHEQVAVELPALAEEHPERERLVADSMLALHRSGRSADALRLYRSVSGTLRSAFDAEPGRDLRTLYDRVRRDDPALRRPEAPTYAVRVRGEWLPWNTGGDPALEFCNTYAGWGGERLPGSEWLRGYRTLAVWAGHLDLLDDRTVTRLLRRAQERPEEASAVLAGAREFRAALYGCLVGDPGVGEGGDAGGGEGRASGCGGSGGRGRDAAFARVAEVVQEAMRHAVFVRGDDGLGRWSPHPDSGLRLPLHAVAQRAADLLAAPRRLTVRACPGKGCGWLFLDTAGRRRWCSLGVCGQREGGWPSR</sequence>
<dbReference type="SUPFAM" id="SSF46894">
    <property type="entry name" value="C-terminal effector domain of the bipartite response regulators"/>
    <property type="match status" value="1"/>
</dbReference>
<dbReference type="SUPFAM" id="SSF48452">
    <property type="entry name" value="TPR-like"/>
    <property type="match status" value="1"/>
</dbReference>
<evidence type="ECO:0000256" key="3">
    <source>
        <dbReference type="ARBA" id="ARBA00023015"/>
    </source>
</evidence>
<keyword evidence="3" id="KW-0805">Transcription regulation</keyword>
<dbReference type="Gene3D" id="1.25.40.10">
    <property type="entry name" value="Tetratricopeptide repeat domain"/>
    <property type="match status" value="1"/>
</dbReference>
<proteinExistence type="inferred from homology"/>
<evidence type="ECO:0000313" key="9">
    <source>
        <dbReference type="Proteomes" id="UP001056079"/>
    </source>
</evidence>
<keyword evidence="5" id="KW-0804">Transcription</keyword>
<dbReference type="Gene3D" id="1.10.3300.10">
    <property type="entry name" value="Jann2411-like domain"/>
    <property type="match status" value="1"/>
</dbReference>
<dbReference type="PANTHER" id="PTHR35807">
    <property type="entry name" value="TRANSCRIPTIONAL REGULATOR REDD-RELATED"/>
    <property type="match status" value="1"/>
</dbReference>
<dbReference type="InterPro" id="IPR021005">
    <property type="entry name" value="Znf_CGNR"/>
</dbReference>
<dbReference type="PANTHER" id="PTHR35807:SF1">
    <property type="entry name" value="TRANSCRIPTIONAL REGULATOR REDD"/>
    <property type="match status" value="1"/>
</dbReference>
<keyword evidence="9" id="KW-1185">Reference proteome</keyword>
<feature type="DNA-binding region" description="OmpR/PhoB-type" evidence="6">
    <location>
        <begin position="1"/>
        <end position="92"/>
    </location>
</feature>
<reference evidence="8" key="1">
    <citation type="submission" date="2021-08" db="EMBL/GenBank/DDBJ databases">
        <title>DNA methylation of m4C regulates biosynthesis of daptomycin in Streptomyces roseosporus L30.</title>
        <authorList>
            <person name="Fang J.-L."/>
        </authorList>
    </citation>
    <scope>NUCLEOTIDE SEQUENCE</scope>
    <source>
        <strain evidence="8">L30</strain>
    </source>
</reference>
<dbReference type="SUPFAM" id="SSF160904">
    <property type="entry name" value="Jann2411-like"/>
    <property type="match status" value="1"/>
</dbReference>
<dbReference type="RefSeq" id="WP_006126919.1">
    <property type="nucleotide sequence ID" value="NZ_CP098609.1"/>
</dbReference>
<keyword evidence="2" id="KW-0902">Two-component regulatory system</keyword>
<dbReference type="InterPro" id="IPR005158">
    <property type="entry name" value="BTAD"/>
</dbReference>
<gene>
    <name evidence="8" type="ORF">K7395_12990</name>
</gene>
<dbReference type="SMART" id="SM00862">
    <property type="entry name" value="Trans_reg_C"/>
    <property type="match status" value="1"/>
</dbReference>
<dbReference type="CDD" id="cd15831">
    <property type="entry name" value="BTAD"/>
    <property type="match status" value="1"/>
</dbReference>
<evidence type="ECO:0000256" key="5">
    <source>
        <dbReference type="ARBA" id="ARBA00023163"/>
    </source>
</evidence>
<dbReference type="InterPro" id="IPR051677">
    <property type="entry name" value="AfsR-DnrI-RedD_regulator"/>
</dbReference>
<name>A0ABY4UTF2_STRFL</name>
<evidence type="ECO:0000256" key="6">
    <source>
        <dbReference type="PROSITE-ProRule" id="PRU01091"/>
    </source>
</evidence>
<dbReference type="EMBL" id="CP098609">
    <property type="protein sequence ID" value="USC47596.1"/>
    <property type="molecule type" value="Genomic_DNA"/>
</dbReference>
<dbReference type="InterPro" id="IPR023286">
    <property type="entry name" value="ABATE_dom_sf"/>
</dbReference>
<dbReference type="Pfam" id="PF07336">
    <property type="entry name" value="ABATE"/>
    <property type="match status" value="1"/>
</dbReference>